<keyword evidence="10" id="KW-0325">Glycoprotein</keyword>
<dbReference type="KEGG" id="dpo:6902481"/>
<dbReference type="ExpressionAtlas" id="A0A6I8VW02">
    <property type="expression patterns" value="baseline"/>
</dbReference>
<protein>
    <recommendedName>
        <fullName evidence="11">Hexosyltransferase</fullName>
        <ecNumber evidence="11">2.4.1.-</ecNumber>
    </recommendedName>
</protein>
<keyword evidence="6" id="KW-0735">Signal-anchor</keyword>
<evidence type="ECO:0000256" key="11">
    <source>
        <dbReference type="RuleBase" id="RU363063"/>
    </source>
</evidence>
<evidence type="ECO:0000256" key="7">
    <source>
        <dbReference type="ARBA" id="ARBA00022989"/>
    </source>
</evidence>
<evidence type="ECO:0000256" key="8">
    <source>
        <dbReference type="ARBA" id="ARBA00023034"/>
    </source>
</evidence>
<dbReference type="Pfam" id="PF01762">
    <property type="entry name" value="Galactosyl_T"/>
    <property type="match status" value="1"/>
</dbReference>
<dbReference type="InterPro" id="IPR002659">
    <property type="entry name" value="Glyco_trans_31"/>
</dbReference>
<evidence type="ECO:0000256" key="1">
    <source>
        <dbReference type="ARBA" id="ARBA00004323"/>
    </source>
</evidence>
<organism evidence="12 13">
    <name type="scientific">Drosophila pseudoobscura pseudoobscura</name>
    <name type="common">Fruit fly</name>
    <dbReference type="NCBI Taxonomy" id="46245"/>
    <lineage>
        <taxon>Eukaryota</taxon>
        <taxon>Metazoa</taxon>
        <taxon>Ecdysozoa</taxon>
        <taxon>Arthropoda</taxon>
        <taxon>Hexapoda</taxon>
        <taxon>Insecta</taxon>
        <taxon>Pterygota</taxon>
        <taxon>Neoptera</taxon>
        <taxon>Endopterygota</taxon>
        <taxon>Diptera</taxon>
        <taxon>Brachycera</taxon>
        <taxon>Muscomorpha</taxon>
        <taxon>Ephydroidea</taxon>
        <taxon>Drosophilidae</taxon>
        <taxon>Drosophila</taxon>
        <taxon>Sophophora</taxon>
    </lineage>
</organism>
<keyword evidence="4" id="KW-0808">Transferase</keyword>
<evidence type="ECO:0000256" key="5">
    <source>
        <dbReference type="ARBA" id="ARBA00022692"/>
    </source>
</evidence>
<evidence type="ECO:0000256" key="10">
    <source>
        <dbReference type="ARBA" id="ARBA00023180"/>
    </source>
</evidence>
<dbReference type="GO" id="GO:0016758">
    <property type="term" value="F:hexosyltransferase activity"/>
    <property type="evidence" value="ECO:0007669"/>
    <property type="project" value="InterPro"/>
</dbReference>
<keyword evidence="3 11" id="KW-0328">Glycosyltransferase</keyword>
<gene>
    <name evidence="13" type="primary">LOC6902481</name>
</gene>
<dbReference type="Gene3D" id="3.90.550.50">
    <property type="match status" value="1"/>
</dbReference>
<dbReference type="GO" id="GO:0006493">
    <property type="term" value="P:protein O-linked glycosylation"/>
    <property type="evidence" value="ECO:0007669"/>
    <property type="project" value="TreeGrafter"/>
</dbReference>
<proteinExistence type="inferred from homology"/>
<dbReference type="PANTHER" id="PTHR11214:SF379">
    <property type="entry name" value="HEXOSYLTRANSFERASE-RELATED"/>
    <property type="match status" value="1"/>
</dbReference>
<dbReference type="Proteomes" id="UP000001819">
    <property type="component" value="Chromosome 4"/>
</dbReference>
<keyword evidence="12" id="KW-1185">Reference proteome</keyword>
<dbReference type="AlphaFoldDB" id="A0A6I8VW02"/>
<dbReference type="InParanoid" id="A0A6I8VW02"/>
<dbReference type="RefSeq" id="XP_033235262.1">
    <property type="nucleotide sequence ID" value="XM_033379371.1"/>
</dbReference>
<comment type="subcellular location">
    <subcellularLocation>
        <location evidence="1 11">Golgi apparatus membrane</location>
        <topology evidence="1 11">Single-pass type II membrane protein</topology>
    </subcellularLocation>
</comment>
<comment type="similarity">
    <text evidence="2 11">Belongs to the glycosyltransferase 31 family.</text>
</comment>
<dbReference type="EC" id="2.4.1.-" evidence="11"/>
<keyword evidence="7" id="KW-1133">Transmembrane helix</keyword>
<evidence type="ECO:0000256" key="4">
    <source>
        <dbReference type="ARBA" id="ARBA00022679"/>
    </source>
</evidence>
<name>A0A6I8VW02_DROPS</name>
<evidence type="ECO:0000256" key="2">
    <source>
        <dbReference type="ARBA" id="ARBA00008661"/>
    </source>
</evidence>
<evidence type="ECO:0000256" key="6">
    <source>
        <dbReference type="ARBA" id="ARBA00022968"/>
    </source>
</evidence>
<sequence length="281" mass="32912">MKLYEPGHLNEEIDIQRLCRHRGLSLRLLILITSAQTHFMARMSIRQTWIHYGSRRDVGIAFMLGRTTNATLNEALNKENYIYGDMIRGNFIDSYFNLTLKTISMLEWADTHCPNVKFILKTEDDMFINVPKLLNFIGSEKDNRTIYGRLGDKRMPERHSESKEKQHGAIEYPTYTTGPAYLLTGDIIHELYVQSLRTNYLPLEDVFTTGIVAENLKIKRMQSDDFRNVRTSLNPCYIRNVISVHNIEAHEQFYLWRKLLDPTIKCKTVWRIYCSAVQQPK</sequence>
<keyword evidence="9" id="KW-0472">Membrane</keyword>
<keyword evidence="5" id="KW-0812">Transmembrane</keyword>
<accession>A0A6I8VW02</accession>
<keyword evidence="8 11" id="KW-0333">Golgi apparatus</keyword>
<dbReference type="GO" id="GO:0000139">
    <property type="term" value="C:Golgi membrane"/>
    <property type="evidence" value="ECO:0007669"/>
    <property type="project" value="UniProtKB-SubCell"/>
</dbReference>
<evidence type="ECO:0000313" key="13">
    <source>
        <dbReference type="RefSeq" id="XP_033235262.1"/>
    </source>
</evidence>
<evidence type="ECO:0000256" key="3">
    <source>
        <dbReference type="ARBA" id="ARBA00022676"/>
    </source>
</evidence>
<evidence type="ECO:0000313" key="12">
    <source>
        <dbReference type="Proteomes" id="UP000001819"/>
    </source>
</evidence>
<dbReference type="FunFam" id="3.90.550.50:FF:000001">
    <property type="entry name" value="Hexosyltransferase"/>
    <property type="match status" value="1"/>
</dbReference>
<evidence type="ECO:0000256" key="9">
    <source>
        <dbReference type="ARBA" id="ARBA00023136"/>
    </source>
</evidence>
<reference evidence="13" key="1">
    <citation type="submission" date="2025-08" db="UniProtKB">
        <authorList>
            <consortium name="RefSeq"/>
        </authorList>
    </citation>
    <scope>IDENTIFICATION</scope>
    <source>
        <strain evidence="13">MV-25-SWS-2005</strain>
        <tissue evidence="13">Whole body</tissue>
    </source>
</reference>
<dbReference type="PANTHER" id="PTHR11214">
    <property type="entry name" value="BETA-1,3-N-ACETYLGLUCOSAMINYLTRANSFERASE"/>
    <property type="match status" value="1"/>
</dbReference>